<feature type="region of interest" description="Disordered" evidence="4">
    <location>
        <begin position="1"/>
        <end position="20"/>
    </location>
</feature>
<feature type="repeat" description="ANK" evidence="3">
    <location>
        <begin position="222"/>
        <end position="254"/>
    </location>
</feature>
<dbReference type="InterPro" id="IPR036770">
    <property type="entry name" value="Ankyrin_rpt-contain_sf"/>
</dbReference>
<proteinExistence type="predicted"/>
<dbReference type="InterPro" id="IPR002110">
    <property type="entry name" value="Ankyrin_rpt"/>
</dbReference>
<reference evidence="5" key="1">
    <citation type="submission" date="2023-10" db="EMBL/GenBank/DDBJ databases">
        <authorList>
            <person name="Chen Y."/>
            <person name="Shah S."/>
            <person name="Dougan E. K."/>
            <person name="Thang M."/>
            <person name="Chan C."/>
        </authorList>
    </citation>
    <scope>NUCLEOTIDE SEQUENCE [LARGE SCALE GENOMIC DNA]</scope>
</reference>
<dbReference type="EMBL" id="CAUYUJ010007557">
    <property type="protein sequence ID" value="CAK0821162.1"/>
    <property type="molecule type" value="Genomic_DNA"/>
</dbReference>
<feature type="compositionally biased region" description="Basic and acidic residues" evidence="4">
    <location>
        <begin position="56"/>
        <end position="71"/>
    </location>
</feature>
<dbReference type="PANTHER" id="PTHR24201">
    <property type="entry name" value="ANK_REP_REGION DOMAIN-CONTAINING PROTEIN"/>
    <property type="match status" value="1"/>
</dbReference>
<dbReference type="PROSITE" id="PS50088">
    <property type="entry name" value="ANK_REPEAT"/>
    <property type="match status" value="4"/>
</dbReference>
<keyword evidence="6" id="KW-1185">Reference proteome</keyword>
<dbReference type="InterPro" id="IPR050776">
    <property type="entry name" value="Ank_Repeat/CDKN_Inhibitor"/>
</dbReference>
<feature type="region of interest" description="Disordered" evidence="4">
    <location>
        <begin position="37"/>
        <end position="71"/>
    </location>
</feature>
<name>A0ABN9RPN5_9DINO</name>
<dbReference type="PANTHER" id="PTHR24201:SF15">
    <property type="entry name" value="ANKYRIN REPEAT DOMAIN-CONTAINING PROTEIN 66"/>
    <property type="match status" value="1"/>
</dbReference>
<evidence type="ECO:0000256" key="4">
    <source>
        <dbReference type="SAM" id="MobiDB-lite"/>
    </source>
</evidence>
<dbReference type="PROSITE" id="PS50297">
    <property type="entry name" value="ANK_REP_REGION"/>
    <property type="match status" value="3"/>
</dbReference>
<dbReference type="SUPFAM" id="SSF48403">
    <property type="entry name" value="Ankyrin repeat"/>
    <property type="match status" value="1"/>
</dbReference>
<feature type="repeat" description="ANK" evidence="3">
    <location>
        <begin position="126"/>
        <end position="158"/>
    </location>
</feature>
<keyword evidence="2 3" id="KW-0040">ANK repeat</keyword>
<organism evidence="5 6">
    <name type="scientific">Prorocentrum cordatum</name>
    <dbReference type="NCBI Taxonomy" id="2364126"/>
    <lineage>
        <taxon>Eukaryota</taxon>
        <taxon>Sar</taxon>
        <taxon>Alveolata</taxon>
        <taxon>Dinophyceae</taxon>
        <taxon>Prorocentrales</taxon>
        <taxon>Prorocentraceae</taxon>
        <taxon>Prorocentrum</taxon>
    </lineage>
</organism>
<protein>
    <submittedName>
        <fullName evidence="5">Uncharacterized protein</fullName>
    </submittedName>
</protein>
<keyword evidence="1" id="KW-0677">Repeat</keyword>
<evidence type="ECO:0000256" key="3">
    <source>
        <dbReference type="PROSITE-ProRule" id="PRU00023"/>
    </source>
</evidence>
<gene>
    <name evidence="5" type="ORF">PCOR1329_LOCUS22560</name>
</gene>
<accession>A0ABN9RPN5</accession>
<evidence type="ECO:0000313" key="6">
    <source>
        <dbReference type="Proteomes" id="UP001189429"/>
    </source>
</evidence>
<feature type="repeat" description="ANK" evidence="3">
    <location>
        <begin position="258"/>
        <end position="290"/>
    </location>
</feature>
<dbReference type="SMART" id="SM00248">
    <property type="entry name" value="ANK"/>
    <property type="match status" value="5"/>
</dbReference>
<dbReference type="Gene3D" id="1.25.40.20">
    <property type="entry name" value="Ankyrin repeat-containing domain"/>
    <property type="match status" value="1"/>
</dbReference>
<comment type="caution">
    <text evidence="5">The sequence shown here is derived from an EMBL/GenBank/DDBJ whole genome shotgun (WGS) entry which is preliminary data.</text>
</comment>
<feature type="compositionally biased region" description="Basic and acidic residues" evidence="4">
    <location>
        <begin position="8"/>
        <end position="20"/>
    </location>
</feature>
<evidence type="ECO:0000313" key="5">
    <source>
        <dbReference type="EMBL" id="CAK0821162.1"/>
    </source>
</evidence>
<evidence type="ECO:0000256" key="1">
    <source>
        <dbReference type="ARBA" id="ARBA00022737"/>
    </source>
</evidence>
<evidence type="ECO:0000256" key="2">
    <source>
        <dbReference type="ARBA" id="ARBA00023043"/>
    </source>
</evidence>
<dbReference type="Pfam" id="PF12796">
    <property type="entry name" value="Ank_2"/>
    <property type="match status" value="2"/>
</dbReference>
<feature type="repeat" description="ANK" evidence="3">
    <location>
        <begin position="159"/>
        <end position="191"/>
    </location>
</feature>
<sequence length="364" mass="40320">MSKKRKGERANARCEKALPEMDPRGVQLRAFFAAQRRAISGGRMRRRTGDPAAPRGDGDDPNEGKKPSLRKLLEYRADPNSFTFEDTGERRTLLCLVIEEAVQIGDFEKVDLLLDAQADPNRRSENGTFPLQLAVKHSSVDLTRKLLKRKADVNQQDAKLVSPLHTAVFQDDARVAQLLLLHRANVNAADQVGQSPVFFASSRGLASSLVEADADLLHLNKRGQSALHLAAHSGCFDAVAQLVEQEQMLDMLDLQDERGRTALHHAAAKGHQAVVSRLMDLGADARLKTHAGKDAMTLAGEGDRHMGCSYYIYTRVTGGNRSTWAEMAQNPMALTLFAIMGVAFFVNRKLLWEFGLDLAHLYRR</sequence>
<dbReference type="Proteomes" id="UP001189429">
    <property type="component" value="Unassembled WGS sequence"/>
</dbReference>